<dbReference type="PROSITE" id="PS50244">
    <property type="entry name" value="S5A_REDUCTASE"/>
    <property type="match status" value="1"/>
</dbReference>
<keyword evidence="1" id="KW-0812">Transmembrane</keyword>
<name>A0A0F8UT49_9EURO</name>
<keyword evidence="3" id="KW-1185">Reference proteome</keyword>
<dbReference type="VEuPathDB" id="FungiDB:P175DRAFT_0504299"/>
<keyword evidence="1" id="KW-0472">Membrane</keyword>
<evidence type="ECO:0000313" key="2">
    <source>
        <dbReference type="EMBL" id="KKK22729.1"/>
    </source>
</evidence>
<gene>
    <name evidence="2" type="ORF">AOCH_004166</name>
</gene>
<organism evidence="2 3">
    <name type="scientific">Aspergillus ochraceoroseus</name>
    <dbReference type="NCBI Taxonomy" id="138278"/>
    <lineage>
        <taxon>Eukaryota</taxon>
        <taxon>Fungi</taxon>
        <taxon>Dikarya</taxon>
        <taxon>Ascomycota</taxon>
        <taxon>Pezizomycotina</taxon>
        <taxon>Eurotiomycetes</taxon>
        <taxon>Eurotiomycetidae</taxon>
        <taxon>Eurotiales</taxon>
        <taxon>Aspergillaceae</taxon>
        <taxon>Aspergillus</taxon>
        <taxon>Aspergillus subgen. Nidulantes</taxon>
    </lineage>
</organism>
<dbReference type="PANTHER" id="PTHR32251:SF15">
    <property type="entry name" value="3-OXO-5-ALPHA-STEROID 4-DEHYDROGENASE (DUF1295)"/>
    <property type="match status" value="1"/>
</dbReference>
<feature type="transmembrane region" description="Helical" evidence="1">
    <location>
        <begin position="105"/>
        <end position="127"/>
    </location>
</feature>
<dbReference type="Pfam" id="PF06966">
    <property type="entry name" value="DUF1295"/>
    <property type="match status" value="1"/>
</dbReference>
<comment type="caution">
    <text evidence="2">The sequence shown here is derived from an EMBL/GenBank/DDBJ whole genome shotgun (WGS) entry which is preliminary data.</text>
</comment>
<evidence type="ECO:0000256" key="1">
    <source>
        <dbReference type="SAM" id="Phobius"/>
    </source>
</evidence>
<keyword evidence="1" id="KW-1133">Transmembrane helix</keyword>
<reference evidence="2 3" key="1">
    <citation type="submission" date="2015-02" db="EMBL/GenBank/DDBJ databases">
        <title>Draft Genome Sequences of Two Closely-Related Aflatoxigenic Aspergillus Species Obtained from the Cote d'Ivoire.</title>
        <authorList>
            <person name="Moore G.G."/>
            <person name="Beltz S.B."/>
            <person name="Mack B.M."/>
        </authorList>
    </citation>
    <scope>NUCLEOTIDE SEQUENCE [LARGE SCALE GENOMIC DNA]</scope>
    <source>
        <strain evidence="2 3">SRRC1432</strain>
    </source>
</reference>
<dbReference type="InterPro" id="IPR010721">
    <property type="entry name" value="UstE-like"/>
</dbReference>
<dbReference type="Gene3D" id="1.20.120.1630">
    <property type="match status" value="1"/>
</dbReference>
<feature type="transmembrane region" description="Helical" evidence="1">
    <location>
        <begin position="139"/>
        <end position="161"/>
    </location>
</feature>
<accession>A0A0F8UT49</accession>
<dbReference type="PANTHER" id="PTHR32251">
    <property type="entry name" value="3-OXO-5-ALPHA-STEROID 4-DEHYDROGENASE"/>
    <property type="match status" value="1"/>
</dbReference>
<proteinExistence type="predicted"/>
<dbReference type="Proteomes" id="UP000034947">
    <property type="component" value="Unassembled WGS sequence"/>
</dbReference>
<sequence>MAPKKLHDYVSRDKKPSPLGKSIFASLRVVDVFWQYHLLSRGWGLEFIKTLGGHPVSFSQVWSHAGNHLQPYYCLIWLLSFGSTLKQLATIVLITEQAFPVSTALFVPAFNTLCNSANTLLSLWALASPAPESDSIMDILQKPVLVIGLGLYVIGILTEAVSEFQRKSFKQDPANKGKPYGGGLFSLATNINYGGYTLWRAGYALVAGGWPWGILTFGFFFNDFASRGVPVMDEYLVGRYGEAYTEIKARVKYSLFPGIY</sequence>
<dbReference type="GO" id="GO:0016020">
    <property type="term" value="C:membrane"/>
    <property type="evidence" value="ECO:0007669"/>
    <property type="project" value="TreeGrafter"/>
</dbReference>
<evidence type="ECO:0000313" key="3">
    <source>
        <dbReference type="Proteomes" id="UP000034947"/>
    </source>
</evidence>
<feature type="transmembrane region" description="Helical" evidence="1">
    <location>
        <begin position="70"/>
        <end position="93"/>
    </location>
</feature>
<dbReference type="AlphaFoldDB" id="A0A0F8UT49"/>
<dbReference type="OrthoDB" id="67965at2759"/>
<dbReference type="EMBL" id="JYKN01000875">
    <property type="protein sequence ID" value="KKK22729.1"/>
    <property type="molecule type" value="Genomic_DNA"/>
</dbReference>
<protein>
    <submittedName>
        <fullName evidence="2">Uncharacterized protein</fullName>
    </submittedName>
</protein>